<evidence type="ECO:0000256" key="2">
    <source>
        <dbReference type="ARBA" id="ARBA00022741"/>
    </source>
</evidence>
<protein>
    <recommendedName>
        <fullName evidence="7">Tubulin/FtsZ GTPase domain-containing protein</fullName>
    </recommendedName>
</protein>
<dbReference type="AlphaFoldDB" id="A0A382LA39"/>
<evidence type="ECO:0000313" key="6">
    <source>
        <dbReference type="EMBL" id="SVC32012.1"/>
    </source>
</evidence>
<dbReference type="PRINTS" id="PR00423">
    <property type="entry name" value="CELLDVISFTSZ"/>
</dbReference>
<dbReference type="InterPro" id="IPR036525">
    <property type="entry name" value="Tubulin/FtsZ_GTPase_sf"/>
</dbReference>
<dbReference type="SUPFAM" id="SSF55307">
    <property type="entry name" value="Tubulin C-terminal domain-like"/>
    <property type="match status" value="1"/>
</dbReference>
<dbReference type="PANTHER" id="PTHR30314">
    <property type="entry name" value="CELL DIVISION PROTEIN FTSZ-RELATED"/>
    <property type="match status" value="1"/>
</dbReference>
<reference evidence="6" key="1">
    <citation type="submission" date="2018-05" db="EMBL/GenBank/DDBJ databases">
        <authorList>
            <person name="Lanie J.A."/>
            <person name="Ng W.-L."/>
            <person name="Kazmierczak K.M."/>
            <person name="Andrzejewski T.M."/>
            <person name="Davidsen T.M."/>
            <person name="Wayne K.J."/>
            <person name="Tettelin H."/>
            <person name="Glass J.I."/>
            <person name="Rusch D."/>
            <person name="Podicherti R."/>
            <person name="Tsui H.-C.T."/>
            <person name="Winkler M.E."/>
        </authorList>
    </citation>
    <scope>NUCLEOTIDE SEQUENCE</scope>
</reference>
<dbReference type="Gene3D" id="3.40.50.1440">
    <property type="entry name" value="Tubulin/FtsZ, GTPase domain"/>
    <property type="match status" value="1"/>
</dbReference>
<dbReference type="InterPro" id="IPR008280">
    <property type="entry name" value="Tub_FtsZ_C"/>
</dbReference>
<keyword evidence="3" id="KW-0342">GTP-binding</keyword>
<dbReference type="GO" id="GO:0032153">
    <property type="term" value="C:cell division site"/>
    <property type="evidence" value="ECO:0007669"/>
    <property type="project" value="TreeGrafter"/>
</dbReference>
<evidence type="ECO:0000256" key="1">
    <source>
        <dbReference type="ARBA" id="ARBA00009690"/>
    </source>
</evidence>
<gene>
    <name evidence="6" type="ORF">METZ01_LOCUS284866</name>
</gene>
<accession>A0A382LA39</accession>
<feature type="domain" description="Tubulin/FtsZ GTPase" evidence="4">
    <location>
        <begin position="21"/>
        <end position="213"/>
    </location>
</feature>
<dbReference type="NCBIfam" id="TIGR00065">
    <property type="entry name" value="ftsZ"/>
    <property type="match status" value="1"/>
</dbReference>
<dbReference type="InterPro" id="IPR003008">
    <property type="entry name" value="Tubulin_FtsZ_GTPase"/>
</dbReference>
<dbReference type="InterPro" id="IPR000158">
    <property type="entry name" value="Cell_div_FtsZ"/>
</dbReference>
<dbReference type="GO" id="GO:0005737">
    <property type="term" value="C:cytoplasm"/>
    <property type="evidence" value="ECO:0007669"/>
    <property type="project" value="TreeGrafter"/>
</dbReference>
<dbReference type="GO" id="GO:0051301">
    <property type="term" value="P:cell division"/>
    <property type="evidence" value="ECO:0007669"/>
    <property type="project" value="TreeGrafter"/>
</dbReference>
<evidence type="ECO:0008006" key="7">
    <source>
        <dbReference type="Google" id="ProtNLM"/>
    </source>
</evidence>
<organism evidence="6">
    <name type="scientific">marine metagenome</name>
    <dbReference type="NCBI Taxonomy" id="408172"/>
    <lineage>
        <taxon>unclassified sequences</taxon>
        <taxon>metagenomes</taxon>
        <taxon>ecological metagenomes</taxon>
    </lineage>
</organism>
<evidence type="ECO:0000259" key="5">
    <source>
        <dbReference type="SMART" id="SM00865"/>
    </source>
</evidence>
<dbReference type="GO" id="GO:0003924">
    <property type="term" value="F:GTPase activity"/>
    <property type="evidence" value="ECO:0007669"/>
    <property type="project" value="InterPro"/>
</dbReference>
<dbReference type="PANTHER" id="PTHR30314:SF10">
    <property type="entry name" value="TUBULIN-LIKE PROTEIN CETZ"/>
    <property type="match status" value="1"/>
</dbReference>
<dbReference type="SUPFAM" id="SSF52490">
    <property type="entry name" value="Tubulin nucleotide-binding domain-like"/>
    <property type="match status" value="1"/>
</dbReference>
<dbReference type="InterPro" id="IPR045061">
    <property type="entry name" value="FtsZ/CetZ"/>
</dbReference>
<dbReference type="SMART" id="SM00865">
    <property type="entry name" value="Tubulin_C"/>
    <property type="match status" value="1"/>
</dbReference>
<dbReference type="Pfam" id="PF00091">
    <property type="entry name" value="Tubulin"/>
    <property type="match status" value="1"/>
</dbReference>
<dbReference type="GO" id="GO:0005525">
    <property type="term" value="F:GTP binding"/>
    <property type="evidence" value="ECO:0007669"/>
    <property type="project" value="UniProtKB-KW"/>
</dbReference>
<dbReference type="SMART" id="SM00864">
    <property type="entry name" value="Tubulin"/>
    <property type="match status" value="1"/>
</dbReference>
<evidence type="ECO:0000259" key="4">
    <source>
        <dbReference type="SMART" id="SM00864"/>
    </source>
</evidence>
<keyword evidence="2" id="KW-0547">Nucleotide-binding</keyword>
<evidence type="ECO:0000256" key="3">
    <source>
        <dbReference type="ARBA" id="ARBA00023134"/>
    </source>
</evidence>
<dbReference type="InterPro" id="IPR018316">
    <property type="entry name" value="Tubulin/FtsZ_2-layer-sand-dom"/>
</dbReference>
<name>A0A382LA39_9ZZZZ</name>
<dbReference type="CDD" id="cd02201">
    <property type="entry name" value="FtsZ_type1"/>
    <property type="match status" value="1"/>
</dbReference>
<dbReference type="HAMAP" id="MF_00909">
    <property type="entry name" value="FtsZ"/>
    <property type="match status" value="1"/>
</dbReference>
<dbReference type="Pfam" id="PF12327">
    <property type="entry name" value="FtsZ_C"/>
    <property type="match status" value="1"/>
</dbReference>
<sequence length="349" mass="37195">MMERLESFDSSDLMEFIVPPQVKLVGAGGAGNNILDRLYSRKVKGVETIALNTDANHLNQCKAHTRKVIGAKVTFGRGAGGDPFIGKRCAEEDEEALREKLSGSDIVFVIAGMGGGTGTGSAPVIAKYAMETEAVVVGVAVLPFKEEGIKRRQTALAGLKEFKKSCHCVIELDNERLNVLTDGDYPMRKAFAVMSDLIAGTVQSLSEVITEPSTINVDFADLRKIIEAGGNAKVLYGESDGPDPGSVLDSVLGNPLLGSHYQGAEAVLLHISAGSDFSLNDCHEVLSALKYDLAEDVNLIWGLRTDDSMSSKVKVVMLVSAIPESDHDLENDDAAEELNALGSSVPMIN</sequence>
<dbReference type="InterPro" id="IPR024757">
    <property type="entry name" value="FtsZ_C"/>
</dbReference>
<proteinExistence type="inferred from homology"/>
<comment type="similarity">
    <text evidence="1">Belongs to the FtsZ family.</text>
</comment>
<dbReference type="EMBL" id="UINC01084927">
    <property type="protein sequence ID" value="SVC32012.1"/>
    <property type="molecule type" value="Genomic_DNA"/>
</dbReference>
<feature type="domain" description="Tubulin/FtsZ 2-layer sandwich" evidence="5">
    <location>
        <begin position="215"/>
        <end position="331"/>
    </location>
</feature>